<organism evidence="2 3">
    <name type="scientific">Parathalassolituus penaei</name>
    <dbReference type="NCBI Taxonomy" id="2997323"/>
    <lineage>
        <taxon>Bacteria</taxon>
        <taxon>Pseudomonadati</taxon>
        <taxon>Pseudomonadota</taxon>
        <taxon>Gammaproteobacteria</taxon>
        <taxon>Oceanospirillales</taxon>
        <taxon>Oceanospirillaceae</taxon>
        <taxon>Parathalassolituus</taxon>
    </lineage>
</organism>
<evidence type="ECO:0000313" key="3">
    <source>
        <dbReference type="Proteomes" id="UP001150830"/>
    </source>
</evidence>
<dbReference type="Proteomes" id="UP001150830">
    <property type="component" value="Unassembled WGS sequence"/>
</dbReference>
<keyword evidence="1" id="KW-1133">Transmembrane helix</keyword>
<keyword evidence="3" id="KW-1185">Reference proteome</keyword>
<gene>
    <name evidence="2" type="ORF">OUO13_03220</name>
</gene>
<sequence>MKHHHAHEMHDAPERELPLKDAAIVLIGTVLSILVLALITNWLLEQAHENAHRAVSDNRGPEVVWQTSVIAQRALSEVLVRS</sequence>
<reference evidence="2" key="1">
    <citation type="submission" date="2022-11" db="EMBL/GenBank/DDBJ databases">
        <title>Parathalassolutuus dongxingensis gen. nov., sp. nov., a novel member of family Oceanospirillaceae isolated from a coastal shrimp pond in Guangxi, China.</title>
        <authorList>
            <person name="Chen H."/>
        </authorList>
    </citation>
    <scope>NUCLEOTIDE SEQUENCE</scope>
    <source>
        <strain evidence="2">G-43</strain>
    </source>
</reference>
<dbReference type="EMBL" id="JAPNOA010000016">
    <property type="protein sequence ID" value="MCY0964183.1"/>
    <property type="molecule type" value="Genomic_DNA"/>
</dbReference>
<keyword evidence="1" id="KW-0472">Membrane</keyword>
<dbReference type="AlphaFoldDB" id="A0A9X3EK94"/>
<dbReference type="RefSeq" id="WP_283172401.1">
    <property type="nucleotide sequence ID" value="NZ_JAPNOA010000016.1"/>
</dbReference>
<evidence type="ECO:0000256" key="1">
    <source>
        <dbReference type="SAM" id="Phobius"/>
    </source>
</evidence>
<evidence type="ECO:0000313" key="2">
    <source>
        <dbReference type="EMBL" id="MCY0964183.1"/>
    </source>
</evidence>
<comment type="caution">
    <text evidence="2">The sequence shown here is derived from an EMBL/GenBank/DDBJ whole genome shotgun (WGS) entry which is preliminary data.</text>
</comment>
<feature type="transmembrane region" description="Helical" evidence="1">
    <location>
        <begin position="22"/>
        <end position="44"/>
    </location>
</feature>
<name>A0A9X3EK94_9GAMM</name>
<accession>A0A9X3EK94</accession>
<proteinExistence type="predicted"/>
<keyword evidence="1" id="KW-0812">Transmembrane</keyword>
<protein>
    <submittedName>
        <fullName evidence="2">Uncharacterized protein</fullName>
    </submittedName>
</protein>